<feature type="compositionally biased region" description="Polar residues" evidence="1">
    <location>
        <begin position="174"/>
        <end position="183"/>
    </location>
</feature>
<reference evidence="3" key="1">
    <citation type="submission" date="2018-09" db="EMBL/GenBank/DDBJ databases">
        <title>whole genome sequence of T. equiperdum IVM-t1 strain.</title>
        <authorList>
            <person name="Suganuma K."/>
        </authorList>
    </citation>
    <scope>NUCLEOTIDE SEQUENCE [LARGE SCALE GENOMIC DNA]</scope>
    <source>
        <strain evidence="3">IVM-t1</strain>
    </source>
</reference>
<organism evidence="3">
    <name type="scientific">Trypanosoma brucei equiperdum</name>
    <dbReference type="NCBI Taxonomy" id="630700"/>
    <lineage>
        <taxon>Eukaryota</taxon>
        <taxon>Discoba</taxon>
        <taxon>Euglenozoa</taxon>
        <taxon>Kinetoplastea</taxon>
        <taxon>Metakinetoplastina</taxon>
        <taxon>Trypanosomatida</taxon>
        <taxon>Trypanosomatidae</taxon>
        <taxon>Trypanosoma</taxon>
    </lineage>
</organism>
<evidence type="ECO:0000313" key="3">
    <source>
        <dbReference type="EMBL" id="RHW71534.1"/>
    </source>
</evidence>
<feature type="compositionally biased region" description="Basic and acidic residues" evidence="1">
    <location>
        <begin position="190"/>
        <end position="200"/>
    </location>
</feature>
<keyword evidence="2" id="KW-0732">Signal</keyword>
<protein>
    <submittedName>
        <fullName evidence="3">Uncharacterized protein</fullName>
    </submittedName>
</protein>
<sequence length="227" mass="24871">MAMRLARGATVCLVVSMLCSVQGGNAFSKTVVRERYCDSLRRSINSISDRCTALLQALHGSRDRAKVVRTSCEKAARLSETREGTENANSDKVKLVVEQYNAIRYIETQVIEYMKDVCELLNGIRKHCGFWSSFMPVSSELKREARVKLWKAKSLVSKMEVLSREAETSEVKARTTQCSSAESKNALGGEGDKKPEKEGGEPNDGSAASETPEDTAPPVGGENVTSQ</sequence>
<evidence type="ECO:0000256" key="2">
    <source>
        <dbReference type="SAM" id="SignalP"/>
    </source>
</evidence>
<feature type="region of interest" description="Disordered" evidence="1">
    <location>
        <begin position="163"/>
        <end position="227"/>
    </location>
</feature>
<comment type="caution">
    <text evidence="3">The sequence shown here is derived from an EMBL/GenBank/DDBJ whole genome shotgun (WGS) entry which is preliminary data.</text>
</comment>
<feature type="signal peptide" evidence="2">
    <location>
        <begin position="1"/>
        <end position="26"/>
    </location>
</feature>
<dbReference type="Proteomes" id="UP000266743">
    <property type="component" value="Chromosome 7"/>
</dbReference>
<accession>A0A3L6L4E2</accession>
<evidence type="ECO:0000256" key="1">
    <source>
        <dbReference type="SAM" id="MobiDB-lite"/>
    </source>
</evidence>
<proteinExistence type="predicted"/>
<gene>
    <name evidence="3" type="ORF">DPX39_070076300</name>
</gene>
<dbReference type="AlphaFoldDB" id="A0A3L6L4E2"/>
<feature type="compositionally biased region" description="Basic and acidic residues" evidence="1">
    <location>
        <begin position="163"/>
        <end position="173"/>
    </location>
</feature>
<name>A0A3L6L4E2_9TRYP</name>
<dbReference type="EMBL" id="QSBY01000007">
    <property type="protein sequence ID" value="RHW71534.1"/>
    <property type="molecule type" value="Genomic_DNA"/>
</dbReference>
<feature type="chain" id="PRO_5017952564" evidence="2">
    <location>
        <begin position="27"/>
        <end position="227"/>
    </location>
</feature>